<protein>
    <submittedName>
        <fullName evidence="9">Na(+)/H(+) antiporter subunit B</fullName>
    </submittedName>
</protein>
<reference evidence="9 10" key="1">
    <citation type="submission" date="2019-02" db="EMBL/GenBank/DDBJ databases">
        <title>Thermus sp. a novel from hot spring.</title>
        <authorList>
            <person name="Zhao Z."/>
        </authorList>
    </citation>
    <scope>NUCLEOTIDE SEQUENCE [LARGE SCALE GENOMIC DNA]</scope>
    <source>
        <strain evidence="9 10">CFH 72773T</strain>
    </source>
</reference>
<dbReference type="GO" id="GO:0005886">
    <property type="term" value="C:plasma membrane"/>
    <property type="evidence" value="ECO:0007669"/>
    <property type="project" value="UniProtKB-SubCell"/>
</dbReference>
<feature type="transmembrane region" description="Helical" evidence="7">
    <location>
        <begin position="12"/>
        <end position="29"/>
    </location>
</feature>
<dbReference type="Pfam" id="PF04039">
    <property type="entry name" value="MnhB"/>
    <property type="match status" value="1"/>
</dbReference>
<dbReference type="PANTHER" id="PTHR33932:SF4">
    <property type="entry name" value="NA(+)_H(+) ANTIPORTER SUBUNIT B"/>
    <property type="match status" value="1"/>
</dbReference>
<feature type="transmembrane region" description="Helical" evidence="7">
    <location>
        <begin position="68"/>
        <end position="88"/>
    </location>
</feature>
<dbReference type="AlphaFoldDB" id="A0A4Q9B3L9"/>
<evidence type="ECO:0000256" key="4">
    <source>
        <dbReference type="ARBA" id="ARBA00022692"/>
    </source>
</evidence>
<comment type="caution">
    <text evidence="9">The sequence shown here is derived from an EMBL/GenBank/DDBJ whole genome shotgun (WGS) entry which is preliminary data.</text>
</comment>
<dbReference type="InterPro" id="IPR050622">
    <property type="entry name" value="CPA3_antiporter_subunitB"/>
</dbReference>
<evidence type="ECO:0000256" key="3">
    <source>
        <dbReference type="ARBA" id="ARBA00022475"/>
    </source>
</evidence>
<evidence type="ECO:0000256" key="7">
    <source>
        <dbReference type="SAM" id="Phobius"/>
    </source>
</evidence>
<feature type="domain" description="Na+/H+ antiporter MnhB subunit-related protein" evidence="8">
    <location>
        <begin position="5"/>
        <end position="123"/>
    </location>
</feature>
<sequence length="136" mass="14489">METPVLRGLARWILFLMLLFSLYLFYRGHNLPGGGFIGGLVAASGFHIYALAFGVGRARALLRLHPTELAVLGTSIALLAGLLALGHGAPFLTGFWTELLGQKLGTPLLFDVGVYLGVVGAVLSVLWAQEEEVRAG</sequence>
<proteinExistence type="inferred from homology"/>
<keyword evidence="10" id="KW-1185">Reference proteome</keyword>
<keyword evidence="5 7" id="KW-1133">Transmembrane helix</keyword>
<keyword evidence="6 7" id="KW-0472">Membrane</keyword>
<dbReference type="OrthoDB" id="9798859at2"/>
<gene>
    <name evidence="9" type="ORF">ETP66_07160</name>
</gene>
<keyword evidence="3" id="KW-1003">Cell membrane</keyword>
<dbReference type="EMBL" id="SIJL01000008">
    <property type="protein sequence ID" value="TBH20134.1"/>
    <property type="molecule type" value="Genomic_DNA"/>
</dbReference>
<keyword evidence="4 7" id="KW-0812">Transmembrane</keyword>
<dbReference type="Proteomes" id="UP000292858">
    <property type="component" value="Unassembled WGS sequence"/>
</dbReference>
<comment type="subcellular location">
    <subcellularLocation>
        <location evidence="1">Cell membrane</location>
        <topology evidence="1">Multi-pass membrane protein</topology>
    </subcellularLocation>
</comment>
<evidence type="ECO:0000256" key="1">
    <source>
        <dbReference type="ARBA" id="ARBA00004651"/>
    </source>
</evidence>
<evidence type="ECO:0000259" key="8">
    <source>
        <dbReference type="Pfam" id="PF04039"/>
    </source>
</evidence>
<evidence type="ECO:0000313" key="9">
    <source>
        <dbReference type="EMBL" id="TBH20134.1"/>
    </source>
</evidence>
<evidence type="ECO:0000256" key="5">
    <source>
        <dbReference type="ARBA" id="ARBA00022989"/>
    </source>
</evidence>
<evidence type="ECO:0000256" key="2">
    <source>
        <dbReference type="ARBA" id="ARBA00009425"/>
    </source>
</evidence>
<name>A0A4Q9B3L9_9DEIN</name>
<organism evidence="9 10">
    <name type="scientific">Thermus thermamylovorans</name>
    <dbReference type="NCBI Taxonomy" id="2509362"/>
    <lineage>
        <taxon>Bacteria</taxon>
        <taxon>Thermotogati</taxon>
        <taxon>Deinococcota</taxon>
        <taxon>Deinococci</taxon>
        <taxon>Thermales</taxon>
        <taxon>Thermaceae</taxon>
        <taxon>Thermus</taxon>
    </lineage>
</organism>
<dbReference type="InterPro" id="IPR007182">
    <property type="entry name" value="MnhB"/>
</dbReference>
<evidence type="ECO:0000256" key="6">
    <source>
        <dbReference type="ARBA" id="ARBA00023136"/>
    </source>
</evidence>
<feature type="transmembrane region" description="Helical" evidence="7">
    <location>
        <begin position="35"/>
        <end position="56"/>
    </location>
</feature>
<accession>A0A4Q9B3L9</accession>
<feature type="transmembrane region" description="Helical" evidence="7">
    <location>
        <begin position="108"/>
        <end position="128"/>
    </location>
</feature>
<evidence type="ECO:0000313" key="10">
    <source>
        <dbReference type="Proteomes" id="UP000292858"/>
    </source>
</evidence>
<comment type="similarity">
    <text evidence="2">Belongs to the CPA3 antiporters (TC 2.A.63) subunit B family.</text>
</comment>
<dbReference type="PANTHER" id="PTHR33932">
    <property type="entry name" value="NA(+)/H(+) ANTIPORTER SUBUNIT B"/>
    <property type="match status" value="1"/>
</dbReference>